<keyword evidence="4" id="KW-0747">Spliceosome</keyword>
<dbReference type="AlphaFoldDB" id="A0A7J6VXL5"/>
<feature type="non-terminal residue" evidence="9">
    <location>
        <position position="467"/>
    </location>
</feature>
<evidence type="ECO:0000259" key="8">
    <source>
        <dbReference type="Pfam" id="PF23231"/>
    </source>
</evidence>
<dbReference type="InterPro" id="IPR045075">
    <property type="entry name" value="Syf1-like"/>
</dbReference>
<protein>
    <submittedName>
        <fullName evidence="9">Pre-mrna-splicing factor clf1</fullName>
    </submittedName>
</protein>
<dbReference type="GO" id="GO:0000245">
    <property type="term" value="P:spliceosomal complex assembly"/>
    <property type="evidence" value="ECO:0007669"/>
    <property type="project" value="TreeGrafter"/>
</dbReference>
<organism evidence="9 10">
    <name type="scientific">Thalictrum thalictroides</name>
    <name type="common">Rue-anemone</name>
    <name type="synonym">Anemone thalictroides</name>
    <dbReference type="NCBI Taxonomy" id="46969"/>
    <lineage>
        <taxon>Eukaryota</taxon>
        <taxon>Viridiplantae</taxon>
        <taxon>Streptophyta</taxon>
        <taxon>Embryophyta</taxon>
        <taxon>Tracheophyta</taxon>
        <taxon>Spermatophyta</taxon>
        <taxon>Magnoliopsida</taxon>
        <taxon>Ranunculales</taxon>
        <taxon>Ranunculaceae</taxon>
        <taxon>Thalictroideae</taxon>
        <taxon>Thalictrum</taxon>
    </lineage>
</organism>
<dbReference type="Pfam" id="PF02184">
    <property type="entry name" value="HAT"/>
    <property type="match status" value="1"/>
</dbReference>
<feature type="domain" description="Pre-mRNA-splicing factor Syf1/CRNKL1-like C-terminal HAT-repeats" evidence="8">
    <location>
        <begin position="248"/>
        <end position="317"/>
    </location>
</feature>
<evidence type="ECO:0000313" key="9">
    <source>
        <dbReference type="EMBL" id="KAF5189338.1"/>
    </source>
</evidence>
<keyword evidence="6" id="KW-0508">mRNA splicing</keyword>
<accession>A0A7J6VXL5</accession>
<evidence type="ECO:0000313" key="10">
    <source>
        <dbReference type="Proteomes" id="UP000554482"/>
    </source>
</evidence>
<dbReference type="InterPro" id="IPR003107">
    <property type="entry name" value="HAT"/>
</dbReference>
<comment type="caution">
    <text evidence="9">The sequence shown here is derived from an EMBL/GenBank/DDBJ whole genome shotgun (WGS) entry which is preliminary data.</text>
</comment>
<dbReference type="Gene3D" id="1.25.40.10">
    <property type="entry name" value="Tetratricopeptide repeat domain"/>
    <property type="match status" value="3"/>
</dbReference>
<dbReference type="InterPro" id="IPR011990">
    <property type="entry name" value="TPR-like_helical_dom_sf"/>
</dbReference>
<dbReference type="EMBL" id="JABWDY010025592">
    <property type="protein sequence ID" value="KAF5189338.1"/>
    <property type="molecule type" value="Genomic_DNA"/>
</dbReference>
<proteinExistence type="inferred from homology"/>
<dbReference type="Proteomes" id="UP000554482">
    <property type="component" value="Unassembled WGS sequence"/>
</dbReference>
<evidence type="ECO:0000256" key="1">
    <source>
        <dbReference type="ARBA" id="ARBA00004123"/>
    </source>
</evidence>
<sequence>MASMCKVKNKNPVSIQITAEHIIREARSHVDHGTAPPKAMIEDQFELDEYRLRKRKEFEKLITISHSPNVWMKYARWEESQRDFARSRSIWERALQHHLCYTNQNFWCRYATFEMSNRFLNHARNVWDRAVTLLPNVSQLWYKFIHMEEILGNIPGARQIFERWMSHSPDRQGWLSYIKFELRYKEIERARHIFDRFVQSHPQVDSYVRYAKFELNHGEVHRARQCYERAAETVISVDAAGCDNKDFDEAQRLFLSFAEFEEKCKETDRARCIYKYALDCLPKALTEDLYRRFIEFEKRYGDKESIENTLAVERRFQYEESVRKSPLDYDAWFDYIHLEMEFGTRNKDRIRDVYKKAISNLPPAEEKRYWKRYIYLWINYALYEELDAQDTDRTREVYRECLKLIPHNNFSFSKVWLLAAQFEIRQKNLDGARKILGNSIGRAASHKIFRKYIELELTLGNVDRCRA</sequence>
<dbReference type="OrthoDB" id="541719at2759"/>
<dbReference type="Pfam" id="PF23231">
    <property type="entry name" value="HAT_Syf1_CNRKL1_C"/>
    <property type="match status" value="1"/>
</dbReference>
<name>A0A7J6VXL5_THATH</name>
<keyword evidence="7" id="KW-0539">Nucleus</keyword>
<dbReference type="PANTHER" id="PTHR11246">
    <property type="entry name" value="PRE-MRNA SPLICING FACTOR"/>
    <property type="match status" value="1"/>
</dbReference>
<evidence type="ECO:0000256" key="6">
    <source>
        <dbReference type="ARBA" id="ARBA00023187"/>
    </source>
</evidence>
<dbReference type="InterPro" id="IPR059164">
    <property type="entry name" value="HAT_PRP39_C"/>
</dbReference>
<dbReference type="PANTHER" id="PTHR11246:SF3">
    <property type="entry name" value="CROOKED NECK-LIKE PROTEIN 1"/>
    <property type="match status" value="1"/>
</dbReference>
<dbReference type="GO" id="GO:0000974">
    <property type="term" value="C:Prp19 complex"/>
    <property type="evidence" value="ECO:0007669"/>
    <property type="project" value="TreeGrafter"/>
</dbReference>
<evidence type="ECO:0000256" key="3">
    <source>
        <dbReference type="ARBA" id="ARBA00022664"/>
    </source>
</evidence>
<dbReference type="Pfam" id="PF23241">
    <property type="entry name" value="HAT_PRP39_C"/>
    <property type="match status" value="1"/>
</dbReference>
<keyword evidence="5" id="KW-0677">Repeat</keyword>
<dbReference type="GO" id="GO:0071014">
    <property type="term" value="C:post-mRNA release spliceosomal complex"/>
    <property type="evidence" value="ECO:0007669"/>
    <property type="project" value="TreeGrafter"/>
</dbReference>
<evidence type="ECO:0000256" key="4">
    <source>
        <dbReference type="ARBA" id="ARBA00022728"/>
    </source>
</evidence>
<dbReference type="FunFam" id="1.25.40.10:FF:000796">
    <property type="entry name" value="Crooked neck pre-mRNA splicing factor 1"/>
    <property type="match status" value="1"/>
</dbReference>
<keyword evidence="10" id="KW-1185">Reference proteome</keyword>
<dbReference type="SMART" id="SM00386">
    <property type="entry name" value="HAT"/>
    <property type="match status" value="11"/>
</dbReference>
<reference evidence="9 10" key="1">
    <citation type="submission" date="2020-06" db="EMBL/GenBank/DDBJ databases">
        <title>Transcriptomic and genomic resources for Thalictrum thalictroides and T. hernandezii: Facilitating candidate gene discovery in an emerging model plant lineage.</title>
        <authorList>
            <person name="Arias T."/>
            <person name="Riano-Pachon D.M."/>
            <person name="Di Stilio V.S."/>
        </authorList>
    </citation>
    <scope>NUCLEOTIDE SEQUENCE [LARGE SCALE GENOMIC DNA]</scope>
    <source>
        <strain evidence="10">cv. WT478/WT964</strain>
        <tissue evidence="9">Leaves</tissue>
    </source>
</reference>
<evidence type="ECO:0000256" key="5">
    <source>
        <dbReference type="ARBA" id="ARBA00022737"/>
    </source>
</evidence>
<evidence type="ECO:0000256" key="2">
    <source>
        <dbReference type="ARBA" id="ARBA00008644"/>
    </source>
</evidence>
<comment type="similarity">
    <text evidence="2">Belongs to the crooked-neck family.</text>
</comment>
<dbReference type="GO" id="GO:0071011">
    <property type="term" value="C:precatalytic spliceosome"/>
    <property type="evidence" value="ECO:0007669"/>
    <property type="project" value="TreeGrafter"/>
</dbReference>
<dbReference type="SUPFAM" id="SSF48452">
    <property type="entry name" value="TPR-like"/>
    <property type="match status" value="2"/>
</dbReference>
<dbReference type="FunFam" id="1.25.40.10:FF:000048">
    <property type="entry name" value="Cell cycle control protein"/>
    <property type="match status" value="1"/>
</dbReference>
<gene>
    <name evidence="9" type="ORF">FRX31_021075</name>
</gene>
<comment type="subcellular location">
    <subcellularLocation>
        <location evidence="1">Nucleus</location>
    </subcellularLocation>
</comment>
<evidence type="ECO:0000256" key="7">
    <source>
        <dbReference type="ARBA" id="ARBA00023242"/>
    </source>
</evidence>
<dbReference type="GO" id="GO:0071007">
    <property type="term" value="C:U2-type catalytic step 2 spliceosome"/>
    <property type="evidence" value="ECO:0007669"/>
    <property type="project" value="TreeGrafter"/>
</dbReference>
<dbReference type="InterPro" id="IPR055430">
    <property type="entry name" value="HAT_Syf1_CNRKL1_C"/>
</dbReference>
<keyword evidence="3" id="KW-0507">mRNA processing</keyword>